<dbReference type="SMART" id="SM00148">
    <property type="entry name" value="PLCXc"/>
    <property type="match status" value="1"/>
</dbReference>
<dbReference type="OMA" id="FYCFTRP"/>
<proteinExistence type="predicted"/>
<dbReference type="InterPro" id="IPR042158">
    <property type="entry name" value="PLCXD1/2/3"/>
</dbReference>
<keyword evidence="3" id="KW-1185">Reference proteome</keyword>
<accession>A0A8C4Z149</accession>
<evidence type="ECO:0000313" key="2">
    <source>
        <dbReference type="Ensembl" id="ENSGMOP00000005046.2"/>
    </source>
</evidence>
<dbReference type="OrthoDB" id="1046782at2759"/>
<protein>
    <submittedName>
        <fullName evidence="2">Si:dkey-66a8.7</fullName>
    </submittedName>
</protein>
<dbReference type="GO" id="GO:0006629">
    <property type="term" value="P:lipid metabolic process"/>
    <property type="evidence" value="ECO:0007669"/>
    <property type="project" value="InterPro"/>
</dbReference>
<name>A0A8C4Z149_GADMO</name>
<dbReference type="InterPro" id="IPR051057">
    <property type="entry name" value="PI-PLC_domain"/>
</dbReference>
<feature type="domain" description="Phosphatidylinositol-specific phospholipase C X" evidence="1">
    <location>
        <begin position="27"/>
        <end position="201"/>
    </location>
</feature>
<dbReference type="Proteomes" id="UP000694546">
    <property type="component" value="Chromosome 12"/>
</dbReference>
<dbReference type="SUPFAM" id="SSF51695">
    <property type="entry name" value="PLC-like phosphodiesterases"/>
    <property type="match status" value="1"/>
</dbReference>
<dbReference type="Gene3D" id="3.20.20.190">
    <property type="entry name" value="Phosphatidylinositol (PI) phosphodiesterase"/>
    <property type="match status" value="1"/>
</dbReference>
<dbReference type="PROSITE" id="PS50007">
    <property type="entry name" value="PIPLC_X_DOMAIN"/>
    <property type="match status" value="1"/>
</dbReference>
<evidence type="ECO:0000259" key="1">
    <source>
        <dbReference type="SMART" id="SM00148"/>
    </source>
</evidence>
<dbReference type="GO" id="GO:0008081">
    <property type="term" value="F:phosphoric diester hydrolase activity"/>
    <property type="evidence" value="ECO:0007669"/>
    <property type="project" value="InterPro"/>
</dbReference>
<organism evidence="2 3">
    <name type="scientific">Gadus morhua</name>
    <name type="common">Atlantic cod</name>
    <dbReference type="NCBI Taxonomy" id="8049"/>
    <lineage>
        <taxon>Eukaryota</taxon>
        <taxon>Metazoa</taxon>
        <taxon>Chordata</taxon>
        <taxon>Craniata</taxon>
        <taxon>Vertebrata</taxon>
        <taxon>Euteleostomi</taxon>
        <taxon>Actinopterygii</taxon>
        <taxon>Neopterygii</taxon>
        <taxon>Teleostei</taxon>
        <taxon>Neoteleostei</taxon>
        <taxon>Acanthomorphata</taxon>
        <taxon>Zeiogadaria</taxon>
        <taxon>Gadariae</taxon>
        <taxon>Gadiformes</taxon>
        <taxon>Gadoidei</taxon>
        <taxon>Gadidae</taxon>
        <taxon>Gadus</taxon>
    </lineage>
</organism>
<dbReference type="AlphaFoldDB" id="A0A8C4Z149"/>
<reference evidence="2" key="1">
    <citation type="submission" date="2025-08" db="UniProtKB">
        <authorList>
            <consortium name="Ensembl"/>
        </authorList>
    </citation>
    <scope>IDENTIFICATION</scope>
</reference>
<dbReference type="PANTHER" id="PTHR13593:SF24">
    <property type="entry name" value="PI-PLC X DOMAIN-CONTAINING PROTEIN 1"/>
    <property type="match status" value="1"/>
</dbReference>
<dbReference type="CDD" id="cd08616">
    <property type="entry name" value="PI-PLCXD1c"/>
    <property type="match status" value="1"/>
</dbReference>
<dbReference type="Pfam" id="PF26146">
    <property type="entry name" value="PI-PLC_X"/>
    <property type="match status" value="1"/>
</dbReference>
<dbReference type="PANTHER" id="PTHR13593">
    <property type="match status" value="1"/>
</dbReference>
<dbReference type="InterPro" id="IPR000909">
    <property type="entry name" value="PLipase_C_PInositol-sp_X_dom"/>
</dbReference>
<dbReference type="Ensembl" id="ENSGMOT00000005193.2">
    <property type="protein sequence ID" value="ENSGMOP00000005046.2"/>
    <property type="gene ID" value="ENSGMOG00000004763.2"/>
</dbReference>
<dbReference type="InterPro" id="IPR017946">
    <property type="entry name" value="PLC-like_Pdiesterase_TIM-brl"/>
</dbReference>
<reference evidence="2" key="2">
    <citation type="submission" date="2025-09" db="UniProtKB">
        <authorList>
            <consortium name="Ensembl"/>
        </authorList>
    </citation>
    <scope>IDENTIFICATION</scope>
</reference>
<sequence>MSDDKHSSTDGFLTQDYEEWMSRLPEELWDIPLSNLAIPGSHDAMSYCLDMKSPMVQSQPVLIRLLDRLFRCFSRPVILRWATTQHKSIGDQLHMGIRYFDLRIARKPHDSSNYLFFTHVIYSHLSVLETLASVATWLESHPREVVILSCSHFEGMSAKVHESFILSLRKLFGSKLCPRMEAVPTLRSLWSNRWQVLLSYEDQSAARYPELWPAIPYWWANQPTAQGVINYLDRRKAMGRPDGLFVSGLNLTANLCFMVLEWDQSLWTLSQENWDQLSVWLQKQTPGYSLQSLNIIAGDFVGPIPFCPLVIALNQRFLLHTT</sequence>
<gene>
    <name evidence="2" type="primary">si:dkey-66a8.7</name>
</gene>
<dbReference type="GeneTree" id="ENSGT00940000166880"/>
<evidence type="ECO:0000313" key="3">
    <source>
        <dbReference type="Proteomes" id="UP000694546"/>
    </source>
</evidence>